<evidence type="ECO:0000313" key="3">
    <source>
        <dbReference type="Proteomes" id="UP000254701"/>
    </source>
</evidence>
<feature type="region of interest" description="Disordered" evidence="1">
    <location>
        <begin position="1"/>
        <end position="43"/>
    </location>
</feature>
<accession>A0A380WL67</accession>
<reference evidence="2 3" key="1">
    <citation type="submission" date="2018-06" db="EMBL/GenBank/DDBJ databases">
        <authorList>
            <consortium name="Pathogen Informatics"/>
            <person name="Doyle S."/>
        </authorList>
    </citation>
    <scope>NUCLEOTIDE SEQUENCE [LARGE SCALE GENOMIC DNA]</scope>
    <source>
        <strain evidence="2 3">NCTC10684</strain>
    </source>
</reference>
<evidence type="ECO:0000256" key="1">
    <source>
        <dbReference type="SAM" id="MobiDB-lite"/>
    </source>
</evidence>
<dbReference type="AlphaFoldDB" id="A0A380WL67"/>
<sequence length="43" mass="4469">MQAAPLGLATLGSSPQRDEEAEPEKPQRCCSGFLAPLGRGVEA</sequence>
<dbReference type="Proteomes" id="UP000254701">
    <property type="component" value="Unassembled WGS sequence"/>
</dbReference>
<gene>
    <name evidence="2" type="ORF">NCTC10684_02125</name>
</gene>
<evidence type="ECO:0000313" key="2">
    <source>
        <dbReference type="EMBL" id="SUU88894.1"/>
    </source>
</evidence>
<name>A0A380WL67_AMIAI</name>
<protein>
    <submittedName>
        <fullName evidence="2">Uncharacterized protein</fullName>
    </submittedName>
</protein>
<organism evidence="2 3">
    <name type="scientific">Aminobacter aminovorans</name>
    <name type="common">Chelatobacter heintzii</name>
    <dbReference type="NCBI Taxonomy" id="83263"/>
    <lineage>
        <taxon>Bacteria</taxon>
        <taxon>Pseudomonadati</taxon>
        <taxon>Pseudomonadota</taxon>
        <taxon>Alphaproteobacteria</taxon>
        <taxon>Hyphomicrobiales</taxon>
        <taxon>Phyllobacteriaceae</taxon>
        <taxon>Aminobacter</taxon>
    </lineage>
</organism>
<proteinExistence type="predicted"/>
<dbReference type="EMBL" id="UFSM01000001">
    <property type="protein sequence ID" value="SUU88894.1"/>
    <property type="molecule type" value="Genomic_DNA"/>
</dbReference>